<dbReference type="AlphaFoldDB" id="A0A6J1SUV5"/>
<dbReference type="GeneID" id="113210755"/>
<dbReference type="PANTHER" id="PTHR11407:SF63">
    <property type="entry name" value="LYSOZYME C"/>
    <property type="match status" value="1"/>
</dbReference>
<comment type="catalytic activity">
    <reaction evidence="1">
        <text>Hydrolysis of (1-&gt;4)-beta-linkages between N-acetylmuramic acid and N-acetyl-D-glucosamine residues in a peptidoglycan and between N-acetyl-D-glucosamine residues in chitodextrins.</text>
        <dbReference type="EC" id="3.2.1.17"/>
    </reaction>
</comment>
<dbReference type="Gene3D" id="1.10.530.10">
    <property type="match status" value="1"/>
</dbReference>
<dbReference type="PANTHER" id="PTHR11407">
    <property type="entry name" value="LYSOZYME C"/>
    <property type="match status" value="1"/>
</dbReference>
<keyword evidence="5" id="KW-0378">Hydrolase</keyword>
<dbReference type="Proteomes" id="UP000504606">
    <property type="component" value="Unplaced"/>
</dbReference>
<name>A0A6J1SUV5_FRAOC</name>
<feature type="chain" id="PRO_5026918169" description="lysozyme" evidence="7">
    <location>
        <begin position="25"/>
        <end position="150"/>
    </location>
</feature>
<gene>
    <name evidence="9" type="primary">LOC113210755</name>
</gene>
<keyword evidence="5" id="KW-0326">Glycosidase</keyword>
<dbReference type="InterPro" id="IPR001916">
    <property type="entry name" value="Glyco_hydro_22"/>
</dbReference>
<evidence type="ECO:0000256" key="5">
    <source>
        <dbReference type="ARBA" id="ARBA00023295"/>
    </source>
</evidence>
<evidence type="ECO:0000256" key="3">
    <source>
        <dbReference type="ARBA" id="ARBA00022638"/>
    </source>
</evidence>
<evidence type="ECO:0000256" key="7">
    <source>
        <dbReference type="SAM" id="SignalP"/>
    </source>
</evidence>
<dbReference type="CDD" id="cd16899">
    <property type="entry name" value="LYZ_C_invert"/>
    <property type="match status" value="1"/>
</dbReference>
<dbReference type="EC" id="3.2.1.17" evidence="2"/>
<dbReference type="Pfam" id="PF00062">
    <property type="entry name" value="Lys"/>
    <property type="match status" value="1"/>
</dbReference>
<evidence type="ECO:0000256" key="1">
    <source>
        <dbReference type="ARBA" id="ARBA00000632"/>
    </source>
</evidence>
<keyword evidence="8" id="KW-1185">Reference proteome</keyword>
<organism evidence="8 9">
    <name type="scientific">Frankliniella occidentalis</name>
    <name type="common">Western flower thrips</name>
    <name type="synonym">Euthrips occidentalis</name>
    <dbReference type="NCBI Taxonomy" id="133901"/>
    <lineage>
        <taxon>Eukaryota</taxon>
        <taxon>Metazoa</taxon>
        <taxon>Ecdysozoa</taxon>
        <taxon>Arthropoda</taxon>
        <taxon>Hexapoda</taxon>
        <taxon>Insecta</taxon>
        <taxon>Pterygota</taxon>
        <taxon>Neoptera</taxon>
        <taxon>Paraneoptera</taxon>
        <taxon>Thysanoptera</taxon>
        <taxon>Terebrantia</taxon>
        <taxon>Thripoidea</taxon>
        <taxon>Thripidae</taxon>
        <taxon>Frankliniella</taxon>
    </lineage>
</organism>
<dbReference type="KEGG" id="foc:113210755"/>
<evidence type="ECO:0000256" key="2">
    <source>
        <dbReference type="ARBA" id="ARBA00012732"/>
    </source>
</evidence>
<dbReference type="PROSITE" id="PS51348">
    <property type="entry name" value="GLYCOSYL_HYDROL_F22_2"/>
    <property type="match status" value="1"/>
</dbReference>
<feature type="signal peptide" evidence="7">
    <location>
        <begin position="1"/>
        <end position="24"/>
    </location>
</feature>
<evidence type="ECO:0000256" key="6">
    <source>
        <dbReference type="RuleBase" id="RU004440"/>
    </source>
</evidence>
<dbReference type="GO" id="GO:0003796">
    <property type="term" value="F:lysozyme activity"/>
    <property type="evidence" value="ECO:0007669"/>
    <property type="project" value="UniProtKB-EC"/>
</dbReference>
<evidence type="ECO:0000256" key="4">
    <source>
        <dbReference type="ARBA" id="ARBA00023157"/>
    </source>
</evidence>
<reference evidence="9" key="1">
    <citation type="submission" date="2025-08" db="UniProtKB">
        <authorList>
            <consortium name="RefSeq"/>
        </authorList>
    </citation>
    <scope>IDENTIFICATION</scope>
    <source>
        <tissue evidence="9">Whole organism</tissue>
    </source>
</reference>
<keyword evidence="7" id="KW-0732">Signal</keyword>
<dbReference type="GO" id="GO:0042742">
    <property type="term" value="P:defense response to bacterium"/>
    <property type="evidence" value="ECO:0007669"/>
    <property type="project" value="UniProtKB-KW"/>
</dbReference>
<proteinExistence type="inferred from homology"/>
<dbReference type="InterPro" id="IPR023346">
    <property type="entry name" value="Lysozyme-like_dom_sf"/>
</dbReference>
<evidence type="ECO:0000313" key="9">
    <source>
        <dbReference type="RefSeq" id="XP_026284668.1"/>
    </source>
</evidence>
<dbReference type="SMART" id="SM00263">
    <property type="entry name" value="LYZ1"/>
    <property type="match status" value="1"/>
</dbReference>
<keyword evidence="4" id="KW-1015">Disulfide bond</keyword>
<dbReference type="SUPFAM" id="SSF53955">
    <property type="entry name" value="Lysozyme-like"/>
    <property type="match status" value="1"/>
</dbReference>
<keyword evidence="3" id="KW-0081">Bacteriolytic enzyme</keyword>
<comment type="similarity">
    <text evidence="6">Belongs to the glycosyl hydrolase 22 family.</text>
</comment>
<evidence type="ECO:0000313" key="8">
    <source>
        <dbReference type="Proteomes" id="UP000504606"/>
    </source>
</evidence>
<dbReference type="GO" id="GO:0031640">
    <property type="term" value="P:killing of cells of another organism"/>
    <property type="evidence" value="ECO:0007669"/>
    <property type="project" value="UniProtKB-KW"/>
</dbReference>
<keyword evidence="3" id="KW-0929">Antimicrobial</keyword>
<protein>
    <recommendedName>
        <fullName evidence="2">lysozyme</fullName>
        <ecNumber evidence="2">3.2.1.17</ecNumber>
    </recommendedName>
</protein>
<accession>A0A6J1SUV5</accession>
<dbReference type="OrthoDB" id="17373at2759"/>
<dbReference type="PRINTS" id="PR00135">
    <property type="entry name" value="LYZLACT"/>
</dbReference>
<dbReference type="RefSeq" id="XP_026284668.1">
    <property type="nucleotide sequence ID" value="XM_026428883.2"/>
</dbReference>
<sequence>MVPAWLGGLGLLALLALRAPGVEAHVYEACELAKQLKSPYGFPLSQIPTFVCIAYYESRFNTSAVSKPNRDKSIDYGIFQINSRWWCDRGPKLGCGVTCQTLLTDMDQVAKCIKAIYAETKRLKGDGFKAWTTYKFCKNPNSFTDKCQLS</sequence>